<feature type="domain" description="TLDc" evidence="1">
    <location>
        <begin position="280"/>
        <end position="460"/>
    </location>
</feature>
<evidence type="ECO:0000313" key="2">
    <source>
        <dbReference type="EMBL" id="CAE0373793.1"/>
    </source>
</evidence>
<organism evidence="2">
    <name type="scientific">Aureoumbra lagunensis</name>
    <dbReference type="NCBI Taxonomy" id="44058"/>
    <lineage>
        <taxon>Eukaryota</taxon>
        <taxon>Sar</taxon>
        <taxon>Stramenopiles</taxon>
        <taxon>Ochrophyta</taxon>
        <taxon>Pelagophyceae</taxon>
        <taxon>Pelagomonadales</taxon>
        <taxon>Aureoumbra</taxon>
    </lineage>
</organism>
<reference evidence="2" key="1">
    <citation type="submission" date="2021-01" db="EMBL/GenBank/DDBJ databases">
        <authorList>
            <person name="Corre E."/>
            <person name="Pelletier E."/>
            <person name="Niang G."/>
            <person name="Scheremetjew M."/>
            <person name="Finn R."/>
            <person name="Kale V."/>
            <person name="Holt S."/>
            <person name="Cochrane G."/>
            <person name="Meng A."/>
            <person name="Brown T."/>
            <person name="Cohen L."/>
        </authorList>
    </citation>
    <scope>NUCLEOTIDE SEQUENCE</scope>
    <source>
        <strain evidence="2">CCMP1510</strain>
    </source>
</reference>
<gene>
    <name evidence="2" type="ORF">ALAG00032_LOCUS14595</name>
</gene>
<dbReference type="EMBL" id="HBIJ01022374">
    <property type="protein sequence ID" value="CAE0373793.1"/>
    <property type="molecule type" value="Transcribed_RNA"/>
</dbReference>
<evidence type="ECO:0000259" key="1">
    <source>
        <dbReference type="PROSITE" id="PS51886"/>
    </source>
</evidence>
<name>A0A7S3NR19_9STRA</name>
<dbReference type="SMART" id="SM00584">
    <property type="entry name" value="TLDc"/>
    <property type="match status" value="1"/>
</dbReference>
<sequence length="535" mass="59256">MGNSQSSKKAVVFRRMAVDPGPLGDAECLAACELFMKYSKEERRMQEQEFIEMMGVDNEFGSNLFIVASRGKKELELERFIRFVGETTRGNKSSRLTHFLCGACGAPGLVDANGNSVMVNQEDLGRLFTVAWRYLLSKHHATSAGFDDDSDGIVSGSRRGDLYGGIGSDQSTKANGWQSALRQIDVLPFVGSIVQAAEHEAHQETEARRNAQISIAPGSVIQDDKIELSFIARWADRHVTELADAWSAFARARFFAAYSDIFHAPRTLNDNDGISEIFGQLGPERNQLQCALALASANCRGYWKRLYGSSIDGLSFHRLCHQILGWQGTTILLLRSTTNEVFGALLDEPWREWHTYFGGSSCFIFSLRPNLKICRPRRDLGARRDFMYLNTKAHKFKGIALGGSGTDPKTSRLVIPEQLGDATVMLRRSDLTFESGDLVPPSSAPDGIVSIHAIEVWGVGNYDQIKAASQGRVDARKTRAEYVSRAGKVDKAKFLQNSFDRQFLLGKTFQACASGDEYRRAIRDNDDDDATTGTA</sequence>
<dbReference type="PANTHER" id="PTHR23354">
    <property type="entry name" value="NUCLEOLAR PROTEIN 7/ESTROGEN RECEPTOR COACTIVATOR-RELATED"/>
    <property type="match status" value="1"/>
</dbReference>
<dbReference type="AlphaFoldDB" id="A0A7S3NR19"/>
<protein>
    <recommendedName>
        <fullName evidence="1">TLDc domain-containing protein</fullName>
    </recommendedName>
</protein>
<dbReference type="Pfam" id="PF07534">
    <property type="entry name" value="TLD"/>
    <property type="match status" value="1"/>
</dbReference>
<dbReference type="PROSITE" id="PS51886">
    <property type="entry name" value="TLDC"/>
    <property type="match status" value="1"/>
</dbReference>
<dbReference type="InterPro" id="IPR006571">
    <property type="entry name" value="TLDc_dom"/>
</dbReference>
<proteinExistence type="predicted"/>
<accession>A0A7S3NR19</accession>